<feature type="transmembrane region" description="Helical" evidence="8">
    <location>
        <begin position="156"/>
        <end position="177"/>
    </location>
</feature>
<dbReference type="PANTHER" id="PTHR36838">
    <property type="entry name" value="AUXIN EFFLUX CARRIER FAMILY PROTEIN"/>
    <property type="match status" value="1"/>
</dbReference>
<comment type="similarity">
    <text evidence="2">Belongs to the auxin efflux carrier (TC 2.A.69) family.</text>
</comment>
<name>A0A1P8EEB7_9GAMM</name>
<feature type="transmembrane region" description="Helical" evidence="8">
    <location>
        <begin position="189"/>
        <end position="208"/>
    </location>
</feature>
<dbReference type="AlphaFoldDB" id="A0A1P8EEB7"/>
<accession>A0A1P8EEB7</accession>
<feature type="transmembrane region" description="Helical" evidence="8">
    <location>
        <begin position="64"/>
        <end position="83"/>
    </location>
</feature>
<dbReference type="EMBL" id="CP016896">
    <property type="protein sequence ID" value="APV34545.1"/>
    <property type="molecule type" value="Genomic_DNA"/>
</dbReference>
<dbReference type="InterPro" id="IPR004776">
    <property type="entry name" value="Mem_transp_PIN-like"/>
</dbReference>
<organism evidence="9 10">
    <name type="scientific">Acinetobacter soli</name>
    <dbReference type="NCBI Taxonomy" id="487316"/>
    <lineage>
        <taxon>Bacteria</taxon>
        <taxon>Pseudomonadati</taxon>
        <taxon>Pseudomonadota</taxon>
        <taxon>Gammaproteobacteria</taxon>
        <taxon>Moraxellales</taxon>
        <taxon>Moraxellaceae</taxon>
        <taxon>Acinetobacter</taxon>
    </lineage>
</organism>
<dbReference type="Pfam" id="PF03547">
    <property type="entry name" value="Mem_trans"/>
    <property type="match status" value="1"/>
</dbReference>
<keyword evidence="5 8" id="KW-0812">Transmembrane</keyword>
<evidence type="ECO:0000313" key="10">
    <source>
        <dbReference type="Proteomes" id="UP000185674"/>
    </source>
</evidence>
<feature type="transmembrane region" description="Helical" evidence="8">
    <location>
        <begin position="95"/>
        <end position="117"/>
    </location>
</feature>
<dbReference type="InterPro" id="IPR038770">
    <property type="entry name" value="Na+/solute_symporter_sf"/>
</dbReference>
<dbReference type="RefSeq" id="WP_076031922.1">
    <property type="nucleotide sequence ID" value="NZ_CP016896.1"/>
</dbReference>
<sequence length="302" mass="33033">MAHIFLALFPLIALIATGYLFKTYQFFSAEFWAGAEKLNYYVLFPALLFHTLVTAKIDFQNLKYVIFAMFAVIAVATAVLYGIKYFKNIRPARFGVHVQSIVRFNTYIGLALVAALYHKEGMAILAILLAVSIPVVNVISVLSLTSSENMTLKPVLLALLKNPLIVSCLFGGVFNALQIPLWDGILNLLKLFSSSSLPLGLLCVGAALQFMEMKKDVPALLLDTAARLLVMPALAYGVCMWMGLSALETQIMVVFFALPTASAAYILTKVLRGDSQLMAAVISLQTLCAAVTLPLVIWWVGQ</sequence>
<evidence type="ECO:0000256" key="5">
    <source>
        <dbReference type="ARBA" id="ARBA00022692"/>
    </source>
</evidence>
<keyword evidence="7 8" id="KW-0472">Membrane</keyword>
<feature type="transmembrane region" description="Helical" evidence="8">
    <location>
        <begin position="250"/>
        <end position="267"/>
    </location>
</feature>
<dbReference type="eggNOG" id="COG0679">
    <property type="taxonomic scope" value="Bacteria"/>
</dbReference>
<dbReference type="Gene3D" id="1.20.1530.20">
    <property type="match status" value="1"/>
</dbReference>
<reference evidence="9 10" key="1">
    <citation type="submission" date="2016-08" db="EMBL/GenBank/DDBJ databases">
        <title>Complete genome sequence of Acinetobacter baylyi strain GFJ2.</title>
        <authorList>
            <person name="Tabata M."/>
            <person name="Kuboki S."/>
            <person name="Gibu N."/>
            <person name="Kinouchi Y."/>
            <person name="Vangnai A."/>
            <person name="Kasai D."/>
            <person name="Fukuda M."/>
        </authorList>
    </citation>
    <scope>NUCLEOTIDE SEQUENCE [LARGE SCALE GENOMIC DNA]</scope>
    <source>
        <strain evidence="9 10">GFJ2</strain>
    </source>
</reference>
<keyword evidence="4" id="KW-1003">Cell membrane</keyword>
<dbReference type="GO" id="GO:0055085">
    <property type="term" value="P:transmembrane transport"/>
    <property type="evidence" value="ECO:0007669"/>
    <property type="project" value="InterPro"/>
</dbReference>
<dbReference type="GO" id="GO:0005886">
    <property type="term" value="C:plasma membrane"/>
    <property type="evidence" value="ECO:0007669"/>
    <property type="project" value="UniProtKB-SubCell"/>
</dbReference>
<evidence type="ECO:0000256" key="1">
    <source>
        <dbReference type="ARBA" id="ARBA00004651"/>
    </source>
</evidence>
<keyword evidence="6 8" id="KW-1133">Transmembrane helix</keyword>
<evidence type="ECO:0000256" key="4">
    <source>
        <dbReference type="ARBA" id="ARBA00022475"/>
    </source>
</evidence>
<evidence type="ECO:0000256" key="3">
    <source>
        <dbReference type="ARBA" id="ARBA00022448"/>
    </source>
</evidence>
<dbReference type="PANTHER" id="PTHR36838:SF4">
    <property type="entry name" value="AUXIN EFFLUX CARRIER FAMILY PROTEIN"/>
    <property type="match status" value="1"/>
</dbReference>
<dbReference type="Proteomes" id="UP000185674">
    <property type="component" value="Chromosome"/>
</dbReference>
<comment type="subcellular location">
    <subcellularLocation>
        <location evidence="1">Cell membrane</location>
        <topology evidence="1">Multi-pass membrane protein</topology>
    </subcellularLocation>
</comment>
<gene>
    <name evidence="9" type="ORF">BEN76_00300</name>
</gene>
<evidence type="ECO:0000256" key="8">
    <source>
        <dbReference type="SAM" id="Phobius"/>
    </source>
</evidence>
<keyword evidence="3" id="KW-0813">Transport</keyword>
<feature type="transmembrane region" description="Helical" evidence="8">
    <location>
        <begin position="220"/>
        <end position="244"/>
    </location>
</feature>
<proteinExistence type="inferred from homology"/>
<protein>
    <submittedName>
        <fullName evidence="9">Transporter</fullName>
    </submittedName>
</protein>
<dbReference type="STRING" id="487316.BEN76_00300"/>
<feature type="transmembrane region" description="Helical" evidence="8">
    <location>
        <begin position="123"/>
        <end position="144"/>
    </location>
</feature>
<evidence type="ECO:0000256" key="7">
    <source>
        <dbReference type="ARBA" id="ARBA00023136"/>
    </source>
</evidence>
<evidence type="ECO:0000256" key="2">
    <source>
        <dbReference type="ARBA" id="ARBA00010145"/>
    </source>
</evidence>
<evidence type="ECO:0000256" key="6">
    <source>
        <dbReference type="ARBA" id="ARBA00022989"/>
    </source>
</evidence>
<dbReference type="KEGG" id="asol:BEN76_00300"/>
<feature type="transmembrane region" description="Helical" evidence="8">
    <location>
        <begin position="279"/>
        <end position="300"/>
    </location>
</feature>
<evidence type="ECO:0000313" key="9">
    <source>
        <dbReference type="EMBL" id="APV34545.1"/>
    </source>
</evidence>